<comment type="caution">
    <text evidence="4">The sequence shown here is derived from an EMBL/GenBank/DDBJ whole genome shotgun (WGS) entry which is preliminary data.</text>
</comment>
<evidence type="ECO:0000313" key="5">
    <source>
        <dbReference type="Proteomes" id="UP001498469"/>
    </source>
</evidence>
<dbReference type="InterPro" id="IPR036388">
    <property type="entry name" value="WH-like_DNA-bd_sf"/>
</dbReference>
<dbReference type="InterPro" id="IPR000014">
    <property type="entry name" value="PAS"/>
</dbReference>
<accession>A0ABU7UTE9</accession>
<dbReference type="Pfam" id="PF25601">
    <property type="entry name" value="AAA_lid_14"/>
    <property type="match status" value="1"/>
</dbReference>
<dbReference type="InterPro" id="IPR025943">
    <property type="entry name" value="Sigma_54_int_dom_ATP-bd_2"/>
</dbReference>
<dbReference type="SUPFAM" id="SSF52540">
    <property type="entry name" value="P-loop containing nucleoside triphosphate hydrolases"/>
    <property type="match status" value="1"/>
</dbReference>
<gene>
    <name evidence="4" type="ORF">SJI18_20490</name>
</gene>
<dbReference type="InterPro" id="IPR025662">
    <property type="entry name" value="Sigma_54_int_dom_ATP-bd_1"/>
</dbReference>
<dbReference type="InterPro" id="IPR058031">
    <property type="entry name" value="AAA_lid_NorR"/>
</dbReference>
<evidence type="ECO:0000256" key="2">
    <source>
        <dbReference type="ARBA" id="ARBA00022840"/>
    </source>
</evidence>
<dbReference type="EMBL" id="JAZHFS010000027">
    <property type="protein sequence ID" value="MEF2114670.1"/>
    <property type="molecule type" value="Genomic_DNA"/>
</dbReference>
<evidence type="ECO:0000313" key="4">
    <source>
        <dbReference type="EMBL" id="MEF2114670.1"/>
    </source>
</evidence>
<dbReference type="PANTHER" id="PTHR32071">
    <property type="entry name" value="TRANSCRIPTIONAL REGULATORY PROTEIN"/>
    <property type="match status" value="1"/>
</dbReference>
<sequence length="679" mass="77568">MKTLKSIGIVTNTNSQVAIFLKKNIEEIYKDFVIINSYFLDELINKDEITDDVVLVMLHEKALEIEKYVKNRENIIVIARTIKENEVYKIFNIQKGRNVLVVNDNKETTLETVSLLYRIGVNNIHLIPFDKAKNYEDIKCAITPGESHRVPEYIEKIIDIGNRCIDVSIFINIIYKLKLNSKLINTRLFKYSKEIVNLDSGINEKYRELSVKNKELDTVINMSREGILLIDTENIIVFYNKAFEKIFNLRGNHINCNMRDILDENLADILKKELVKNELVEFKDKFLVINKEIIDYYGEKKACYINVNEVTYLKQLEENLSDKLKTKGLIARYDFNCIKTNSSVMLECITLGTKIAGSDLTVLVTGESGTGKELFVQSIHSSSHRKNRPFVAINCAAVPESLLESELFGYDAGSFTGALKNGKAGLFEQANNGTIFLDEIGDMPLSLQARLLRVLQERQIMRIGSQKIININIRVIAATNKNLIKLIEQGKFREDLFYRINVLPINIPPVRDRKEDIIALINYFIGEEKNIQLSDEVTNIFLSYPWPGNIREIQNVASYIALMSDSVVKTENLPYYIVNYGLDFSKELSFLESKNSLLNAIEVLKIIKKQNSLNLGVGRCSIEESLKLKNIILSEAEVRRIMSILNKLAIISSSRGRTGSKITIKGNTFLNWVINRLTI</sequence>
<organism evidence="4 5">
    <name type="scientific">Clostridium frigoriphilum</name>
    <dbReference type="NCBI Taxonomy" id="443253"/>
    <lineage>
        <taxon>Bacteria</taxon>
        <taxon>Bacillati</taxon>
        <taxon>Bacillota</taxon>
        <taxon>Clostridia</taxon>
        <taxon>Eubacteriales</taxon>
        <taxon>Clostridiaceae</taxon>
        <taxon>Clostridium</taxon>
    </lineage>
</organism>
<dbReference type="PANTHER" id="PTHR32071:SF57">
    <property type="entry name" value="C4-DICARBOXYLATE TRANSPORT TRANSCRIPTIONAL REGULATORY PROTEIN DCTD"/>
    <property type="match status" value="1"/>
</dbReference>
<keyword evidence="2" id="KW-0067">ATP-binding</keyword>
<dbReference type="InterPro" id="IPR027417">
    <property type="entry name" value="P-loop_NTPase"/>
</dbReference>
<dbReference type="Gene3D" id="3.30.450.20">
    <property type="entry name" value="PAS domain"/>
    <property type="match status" value="1"/>
</dbReference>
<reference evidence="4 5" key="1">
    <citation type="submission" date="2023-11" db="EMBL/GenBank/DDBJ databases">
        <title>Draft genome sequence of a psychrophilic Clostridium strain from permafrost water brine.</title>
        <authorList>
            <person name="Shcherbakova V.A."/>
            <person name="Trubitsyn V.E."/>
            <person name="Zakharyuk A.G."/>
        </authorList>
    </citation>
    <scope>NUCLEOTIDE SEQUENCE [LARGE SCALE GENOMIC DNA]</scope>
    <source>
        <strain evidence="4 5">14F</strain>
    </source>
</reference>
<name>A0ABU7UTE9_9CLOT</name>
<dbReference type="Pfam" id="PF00158">
    <property type="entry name" value="Sigma54_activat"/>
    <property type="match status" value="1"/>
</dbReference>
<dbReference type="Proteomes" id="UP001498469">
    <property type="component" value="Unassembled WGS sequence"/>
</dbReference>
<dbReference type="PROSITE" id="PS00675">
    <property type="entry name" value="SIGMA54_INTERACT_1"/>
    <property type="match status" value="1"/>
</dbReference>
<protein>
    <submittedName>
        <fullName evidence="4">Sigma 54-interacting transcriptional regulator</fullName>
    </submittedName>
</protein>
<dbReference type="SMART" id="SM00382">
    <property type="entry name" value="AAA"/>
    <property type="match status" value="1"/>
</dbReference>
<dbReference type="Pfam" id="PF13188">
    <property type="entry name" value="PAS_8"/>
    <property type="match status" value="1"/>
</dbReference>
<dbReference type="SUPFAM" id="SSF55785">
    <property type="entry name" value="PYP-like sensor domain (PAS domain)"/>
    <property type="match status" value="1"/>
</dbReference>
<feature type="domain" description="Sigma-54 factor interaction" evidence="3">
    <location>
        <begin position="338"/>
        <end position="562"/>
    </location>
</feature>
<dbReference type="RefSeq" id="WP_331702808.1">
    <property type="nucleotide sequence ID" value="NZ_JAZHFS010000027.1"/>
</dbReference>
<evidence type="ECO:0000256" key="1">
    <source>
        <dbReference type="ARBA" id="ARBA00022741"/>
    </source>
</evidence>
<dbReference type="PROSITE" id="PS00676">
    <property type="entry name" value="SIGMA54_INTERACT_2"/>
    <property type="match status" value="1"/>
</dbReference>
<keyword evidence="1" id="KW-0547">Nucleotide-binding</keyword>
<dbReference type="CDD" id="cd00009">
    <property type="entry name" value="AAA"/>
    <property type="match status" value="1"/>
</dbReference>
<dbReference type="InterPro" id="IPR035965">
    <property type="entry name" value="PAS-like_dom_sf"/>
</dbReference>
<dbReference type="InterPro" id="IPR002078">
    <property type="entry name" value="Sigma_54_int"/>
</dbReference>
<dbReference type="Gene3D" id="1.10.10.10">
    <property type="entry name" value="Winged helix-like DNA-binding domain superfamily/Winged helix DNA-binding domain"/>
    <property type="match status" value="1"/>
</dbReference>
<dbReference type="Gene3D" id="3.40.50.300">
    <property type="entry name" value="P-loop containing nucleotide triphosphate hydrolases"/>
    <property type="match status" value="1"/>
</dbReference>
<dbReference type="InterPro" id="IPR003593">
    <property type="entry name" value="AAA+_ATPase"/>
</dbReference>
<evidence type="ECO:0000259" key="3">
    <source>
        <dbReference type="PROSITE" id="PS50045"/>
    </source>
</evidence>
<dbReference type="PROSITE" id="PS50045">
    <property type="entry name" value="SIGMA54_INTERACT_4"/>
    <property type="match status" value="1"/>
</dbReference>
<dbReference type="Gene3D" id="1.10.8.60">
    <property type="match status" value="1"/>
</dbReference>
<keyword evidence="5" id="KW-1185">Reference proteome</keyword>
<proteinExistence type="predicted"/>